<gene>
    <name evidence="11" type="ORF">DCS_05108</name>
</gene>
<dbReference type="Gene3D" id="1.10.510.10">
    <property type="entry name" value="Transferase(Phosphotransferase) domain 1"/>
    <property type="match status" value="1"/>
</dbReference>
<dbReference type="AlphaFoldDB" id="A0A151GLV6"/>
<keyword evidence="2" id="KW-0723">Serine/threonine-protein kinase</keyword>
<dbReference type="Gene3D" id="3.30.200.20">
    <property type="entry name" value="Phosphorylase Kinase, domain 1"/>
    <property type="match status" value="1"/>
</dbReference>
<dbReference type="SMART" id="SM00220">
    <property type="entry name" value="S_TKc"/>
    <property type="match status" value="1"/>
</dbReference>
<evidence type="ECO:0000256" key="4">
    <source>
        <dbReference type="ARBA" id="ARBA00022741"/>
    </source>
</evidence>
<dbReference type="InterPro" id="IPR011009">
    <property type="entry name" value="Kinase-like_dom_sf"/>
</dbReference>
<accession>A0A151GLV6</accession>
<dbReference type="InterPro" id="IPR051334">
    <property type="entry name" value="SRPK"/>
</dbReference>
<dbReference type="InterPro" id="IPR000719">
    <property type="entry name" value="Prot_kinase_dom"/>
</dbReference>
<dbReference type="GeneID" id="63717751"/>
<sequence>MLGTSSLHSARVYFPRIKAKASYASSLWRSTSITALSSFGAGRQPCYFGSLSPEMSPSPRSEYVWIDGVERLEMYEPGGFHPVMIDDVLHHRYRVVDKLGYGGYATIWLAHDSRLHRYVAIKVGVSSLSCPSSEPKILRRLSDSNPTVSPVDPPAIAAEALPTILDEFELQGPNGIHHCYATLPAQGSVQEAKFSRLFPIQVARALSAKLLLAVDFVHSQGFVHGDIHLRNILIKLPSTLDQLSVDQFRDKYGEPEQVPVRRYDGLPLPPSIPPQAVLPVILGKEAQDFTLDDARALVLSDFGEAFAPGTEQRLGKDCHVPLIKRPPEAMFEPDTPLSFPSDIWSLGHAIWDILGVKSVFYELEPQNEVVAEQIDVLGLQHFPSRWRTLWERPQAEGEGLYGNIPRKPAHDRQTLPPLEELFEDKVQKWRRKRHAGVFGEEETRAILELMRGTLALSPEKRWTTQQILASEWMVKWALPASEAQRTLGPAVCEEAERLFDVPPSKRAFLDAA</sequence>
<feature type="binding site" evidence="9">
    <location>
        <position position="122"/>
    </location>
    <ligand>
        <name>ATP</name>
        <dbReference type="ChEBI" id="CHEBI:30616"/>
    </ligand>
</feature>
<evidence type="ECO:0000259" key="10">
    <source>
        <dbReference type="PROSITE" id="PS50011"/>
    </source>
</evidence>
<evidence type="ECO:0000313" key="12">
    <source>
        <dbReference type="Proteomes" id="UP000076580"/>
    </source>
</evidence>
<comment type="caution">
    <text evidence="11">The sequence shown here is derived from an EMBL/GenBank/DDBJ whole genome shotgun (WGS) entry which is preliminary data.</text>
</comment>
<evidence type="ECO:0000256" key="7">
    <source>
        <dbReference type="ARBA" id="ARBA00047899"/>
    </source>
</evidence>
<name>A0A151GLV6_DRECN</name>
<keyword evidence="5 11" id="KW-0418">Kinase</keyword>
<keyword evidence="3" id="KW-0808">Transferase</keyword>
<dbReference type="PROSITE" id="PS50011">
    <property type="entry name" value="PROTEIN_KINASE_DOM"/>
    <property type="match status" value="1"/>
</dbReference>
<dbReference type="InParanoid" id="A0A151GLV6"/>
<protein>
    <recommendedName>
        <fullName evidence="1">non-specific serine/threonine protein kinase</fullName>
        <ecNumber evidence="1">2.7.11.1</ecNumber>
    </recommendedName>
</protein>
<dbReference type="SUPFAM" id="SSF56112">
    <property type="entry name" value="Protein kinase-like (PK-like)"/>
    <property type="match status" value="1"/>
</dbReference>
<dbReference type="GO" id="GO:0005524">
    <property type="term" value="F:ATP binding"/>
    <property type="evidence" value="ECO:0007669"/>
    <property type="project" value="UniProtKB-UniRule"/>
</dbReference>
<evidence type="ECO:0000313" key="11">
    <source>
        <dbReference type="EMBL" id="KYK58095.1"/>
    </source>
</evidence>
<dbReference type="PANTHER" id="PTHR47634:SF9">
    <property type="entry name" value="PROTEIN KINASE DOMAIN-CONTAINING PROTEIN-RELATED"/>
    <property type="match status" value="1"/>
</dbReference>
<dbReference type="EMBL" id="LAYC01000002">
    <property type="protein sequence ID" value="KYK58095.1"/>
    <property type="molecule type" value="Genomic_DNA"/>
</dbReference>
<evidence type="ECO:0000256" key="9">
    <source>
        <dbReference type="PROSITE-ProRule" id="PRU10141"/>
    </source>
</evidence>
<dbReference type="GO" id="GO:0004674">
    <property type="term" value="F:protein serine/threonine kinase activity"/>
    <property type="evidence" value="ECO:0007669"/>
    <property type="project" value="UniProtKB-KW"/>
</dbReference>
<comment type="catalytic activity">
    <reaction evidence="7">
        <text>L-threonyl-[protein] + ATP = O-phospho-L-threonyl-[protein] + ADP + H(+)</text>
        <dbReference type="Rhea" id="RHEA:46608"/>
        <dbReference type="Rhea" id="RHEA-COMP:11060"/>
        <dbReference type="Rhea" id="RHEA-COMP:11605"/>
        <dbReference type="ChEBI" id="CHEBI:15378"/>
        <dbReference type="ChEBI" id="CHEBI:30013"/>
        <dbReference type="ChEBI" id="CHEBI:30616"/>
        <dbReference type="ChEBI" id="CHEBI:61977"/>
        <dbReference type="ChEBI" id="CHEBI:456216"/>
        <dbReference type="EC" id="2.7.11.1"/>
    </reaction>
</comment>
<dbReference type="STRING" id="98403.A0A151GLV6"/>
<evidence type="ECO:0000256" key="8">
    <source>
        <dbReference type="ARBA" id="ARBA00048679"/>
    </source>
</evidence>
<proteinExistence type="predicted"/>
<dbReference type="EC" id="2.7.11.1" evidence="1"/>
<dbReference type="Proteomes" id="UP000076580">
    <property type="component" value="Chromosome 02"/>
</dbReference>
<reference evidence="11 12" key="1">
    <citation type="journal article" date="2016" name="Sci. Rep.">
        <title>Insights into Adaptations to a Near-Obligate Nematode Endoparasitic Lifestyle from the Finished Genome of Drechmeria coniospora.</title>
        <authorList>
            <person name="Zhang L."/>
            <person name="Zhou Z."/>
            <person name="Guo Q."/>
            <person name="Fokkens L."/>
            <person name="Miskei M."/>
            <person name="Pocsi I."/>
            <person name="Zhang W."/>
            <person name="Chen M."/>
            <person name="Wang L."/>
            <person name="Sun Y."/>
            <person name="Donzelli B.G."/>
            <person name="Gibson D.M."/>
            <person name="Nelson D.R."/>
            <person name="Luo J.G."/>
            <person name="Rep M."/>
            <person name="Liu H."/>
            <person name="Yang S."/>
            <person name="Wang J."/>
            <person name="Krasnoff S.B."/>
            <person name="Xu Y."/>
            <person name="Molnar I."/>
            <person name="Lin M."/>
        </authorList>
    </citation>
    <scope>NUCLEOTIDE SEQUENCE [LARGE SCALE GENOMIC DNA]</scope>
    <source>
        <strain evidence="11 12">ARSEF 6962</strain>
    </source>
</reference>
<dbReference type="GO" id="GO:0000245">
    <property type="term" value="P:spliceosomal complex assembly"/>
    <property type="evidence" value="ECO:0007669"/>
    <property type="project" value="TreeGrafter"/>
</dbReference>
<keyword evidence="4 9" id="KW-0547">Nucleotide-binding</keyword>
<dbReference type="InterPro" id="IPR017441">
    <property type="entry name" value="Protein_kinase_ATP_BS"/>
</dbReference>
<evidence type="ECO:0000256" key="5">
    <source>
        <dbReference type="ARBA" id="ARBA00022777"/>
    </source>
</evidence>
<feature type="domain" description="Protein kinase" evidence="10">
    <location>
        <begin position="93"/>
        <end position="473"/>
    </location>
</feature>
<dbReference type="PANTHER" id="PTHR47634">
    <property type="entry name" value="PROTEIN KINASE DOMAIN-CONTAINING PROTEIN-RELATED"/>
    <property type="match status" value="1"/>
</dbReference>
<organism evidence="11 12">
    <name type="scientific">Drechmeria coniospora</name>
    <name type="common">Nematophagous fungus</name>
    <name type="synonym">Meria coniospora</name>
    <dbReference type="NCBI Taxonomy" id="98403"/>
    <lineage>
        <taxon>Eukaryota</taxon>
        <taxon>Fungi</taxon>
        <taxon>Dikarya</taxon>
        <taxon>Ascomycota</taxon>
        <taxon>Pezizomycotina</taxon>
        <taxon>Sordariomycetes</taxon>
        <taxon>Hypocreomycetidae</taxon>
        <taxon>Hypocreales</taxon>
        <taxon>Ophiocordycipitaceae</taxon>
        <taxon>Drechmeria</taxon>
    </lineage>
</organism>
<keyword evidence="6 9" id="KW-0067">ATP-binding</keyword>
<keyword evidence="12" id="KW-1185">Reference proteome</keyword>
<evidence type="ECO:0000256" key="1">
    <source>
        <dbReference type="ARBA" id="ARBA00012513"/>
    </source>
</evidence>
<evidence type="ECO:0000256" key="3">
    <source>
        <dbReference type="ARBA" id="ARBA00022679"/>
    </source>
</evidence>
<evidence type="ECO:0000256" key="6">
    <source>
        <dbReference type="ARBA" id="ARBA00022840"/>
    </source>
</evidence>
<dbReference type="RefSeq" id="XP_040657447.1">
    <property type="nucleotide sequence ID" value="XM_040802414.1"/>
</dbReference>
<comment type="catalytic activity">
    <reaction evidence="8">
        <text>L-seryl-[protein] + ATP = O-phospho-L-seryl-[protein] + ADP + H(+)</text>
        <dbReference type="Rhea" id="RHEA:17989"/>
        <dbReference type="Rhea" id="RHEA-COMP:9863"/>
        <dbReference type="Rhea" id="RHEA-COMP:11604"/>
        <dbReference type="ChEBI" id="CHEBI:15378"/>
        <dbReference type="ChEBI" id="CHEBI:29999"/>
        <dbReference type="ChEBI" id="CHEBI:30616"/>
        <dbReference type="ChEBI" id="CHEBI:83421"/>
        <dbReference type="ChEBI" id="CHEBI:456216"/>
        <dbReference type="EC" id="2.7.11.1"/>
    </reaction>
</comment>
<dbReference type="PROSITE" id="PS00107">
    <property type="entry name" value="PROTEIN_KINASE_ATP"/>
    <property type="match status" value="1"/>
</dbReference>
<evidence type="ECO:0000256" key="2">
    <source>
        <dbReference type="ARBA" id="ARBA00022527"/>
    </source>
</evidence>
<dbReference type="GO" id="GO:0050684">
    <property type="term" value="P:regulation of mRNA processing"/>
    <property type="evidence" value="ECO:0007669"/>
    <property type="project" value="TreeGrafter"/>
</dbReference>